<dbReference type="Pfam" id="PF05175">
    <property type="entry name" value="MTS"/>
    <property type="match status" value="1"/>
</dbReference>
<keyword evidence="2" id="KW-0808">Transferase</keyword>
<dbReference type="GO" id="GO:0008757">
    <property type="term" value="F:S-adenosylmethionine-dependent methyltransferase activity"/>
    <property type="evidence" value="ECO:0007669"/>
    <property type="project" value="InterPro"/>
</dbReference>
<comment type="caution">
    <text evidence="5">The sequence shown here is derived from an EMBL/GenBank/DDBJ whole genome shotgun (WGS) entry which is preliminary data.</text>
</comment>
<keyword evidence="1 5" id="KW-0489">Methyltransferase</keyword>
<organism evidence="5 6">
    <name type="scientific">Actinotalea fermentans</name>
    <dbReference type="NCBI Taxonomy" id="43671"/>
    <lineage>
        <taxon>Bacteria</taxon>
        <taxon>Bacillati</taxon>
        <taxon>Actinomycetota</taxon>
        <taxon>Actinomycetes</taxon>
        <taxon>Micrococcales</taxon>
        <taxon>Cellulomonadaceae</taxon>
        <taxon>Actinotalea</taxon>
    </lineage>
</organism>
<dbReference type="SUPFAM" id="SSF53335">
    <property type="entry name" value="S-adenosyl-L-methionine-dependent methyltransferases"/>
    <property type="match status" value="1"/>
</dbReference>
<dbReference type="EMBL" id="BJYK01000001">
    <property type="protein sequence ID" value="GEN79269.1"/>
    <property type="molecule type" value="Genomic_DNA"/>
</dbReference>
<sequence>MRCVPDSDHDPRRADQGDHYFTADPASPDERRQLEVRLGGRAVRAWTAPGIFSPGRVDLGTQVLLREVPPPPAEGDLLDLGCGWGPLALTMALASPHARVWAVDVNRRSLDLVARTAADLHLDGLRAVEPDGVPDDVTFAAIWSNPPIRVGKAALHDLLARWLPRLAPDGAAYLVAQRNLGADSLHRWLAEDLGLPTERLGSAKGFRVLRVTRQGDL</sequence>
<accession>A0A511YVS4</accession>
<proteinExistence type="predicted"/>
<dbReference type="InterPro" id="IPR029063">
    <property type="entry name" value="SAM-dependent_MTases_sf"/>
</dbReference>
<feature type="region of interest" description="Disordered" evidence="3">
    <location>
        <begin position="1"/>
        <end position="27"/>
    </location>
</feature>
<dbReference type="Proteomes" id="UP000321484">
    <property type="component" value="Unassembled WGS sequence"/>
</dbReference>
<evidence type="ECO:0000259" key="4">
    <source>
        <dbReference type="Pfam" id="PF05175"/>
    </source>
</evidence>
<protein>
    <submittedName>
        <fullName evidence="5">16S RNA G1207 methylase RsmC</fullName>
    </submittedName>
</protein>
<dbReference type="Gene3D" id="3.40.50.150">
    <property type="entry name" value="Vaccinia Virus protein VP39"/>
    <property type="match status" value="1"/>
</dbReference>
<evidence type="ECO:0000256" key="2">
    <source>
        <dbReference type="ARBA" id="ARBA00022679"/>
    </source>
</evidence>
<feature type="domain" description="Methyltransferase small" evidence="4">
    <location>
        <begin position="44"/>
        <end position="209"/>
    </location>
</feature>
<dbReference type="InterPro" id="IPR046977">
    <property type="entry name" value="RsmC/RlmG"/>
</dbReference>
<reference evidence="5 6" key="1">
    <citation type="submission" date="2019-07" db="EMBL/GenBank/DDBJ databases">
        <title>Whole genome shotgun sequence of Actinotalea fermentans NBRC 105374.</title>
        <authorList>
            <person name="Hosoyama A."/>
            <person name="Uohara A."/>
            <person name="Ohji S."/>
            <person name="Ichikawa N."/>
        </authorList>
    </citation>
    <scope>NUCLEOTIDE SEQUENCE [LARGE SCALE GENOMIC DNA]</scope>
    <source>
        <strain evidence="5 6">NBRC 105374</strain>
    </source>
</reference>
<dbReference type="CDD" id="cd02440">
    <property type="entry name" value="AdoMet_MTases"/>
    <property type="match status" value="1"/>
</dbReference>
<name>A0A511YVS4_9CELL</name>
<dbReference type="GO" id="GO:0032259">
    <property type="term" value="P:methylation"/>
    <property type="evidence" value="ECO:0007669"/>
    <property type="project" value="UniProtKB-KW"/>
</dbReference>
<dbReference type="AlphaFoldDB" id="A0A511YVS4"/>
<gene>
    <name evidence="5" type="ORF">AFE02nite_10030</name>
</gene>
<dbReference type="InterPro" id="IPR007848">
    <property type="entry name" value="Small_mtfrase_dom"/>
</dbReference>
<evidence type="ECO:0000313" key="5">
    <source>
        <dbReference type="EMBL" id="GEN79269.1"/>
    </source>
</evidence>
<keyword evidence="6" id="KW-1185">Reference proteome</keyword>
<evidence type="ECO:0000313" key="6">
    <source>
        <dbReference type="Proteomes" id="UP000321484"/>
    </source>
</evidence>
<feature type="compositionally biased region" description="Basic and acidic residues" evidence="3">
    <location>
        <begin position="1"/>
        <end position="18"/>
    </location>
</feature>
<dbReference type="PANTHER" id="PTHR47816">
    <property type="entry name" value="RIBOSOMAL RNA SMALL SUBUNIT METHYLTRANSFERASE C"/>
    <property type="match status" value="1"/>
</dbReference>
<evidence type="ECO:0000256" key="1">
    <source>
        <dbReference type="ARBA" id="ARBA00022603"/>
    </source>
</evidence>
<dbReference type="PANTHER" id="PTHR47816:SF4">
    <property type="entry name" value="RIBOSOMAL RNA SMALL SUBUNIT METHYLTRANSFERASE C"/>
    <property type="match status" value="1"/>
</dbReference>
<evidence type="ECO:0000256" key="3">
    <source>
        <dbReference type="SAM" id="MobiDB-lite"/>
    </source>
</evidence>